<dbReference type="RefSeq" id="XP_040776895.1">
    <property type="nucleotide sequence ID" value="XM_040924058.1"/>
</dbReference>
<dbReference type="Gene3D" id="3.40.395.10">
    <property type="entry name" value="Adenoviral Proteinase, Chain A"/>
    <property type="match status" value="1"/>
</dbReference>
<evidence type="ECO:0000256" key="3">
    <source>
        <dbReference type="ARBA" id="ARBA00022801"/>
    </source>
</evidence>
<comment type="caution">
    <text evidence="6">The sequence shown here is derived from an EMBL/GenBank/DDBJ whole genome shotgun (WGS) entry which is preliminary data.</text>
</comment>
<dbReference type="PROSITE" id="PS50600">
    <property type="entry name" value="ULP_PROTEASE"/>
    <property type="match status" value="1"/>
</dbReference>
<dbReference type="GO" id="GO:0006508">
    <property type="term" value="P:proteolysis"/>
    <property type="evidence" value="ECO:0007669"/>
    <property type="project" value="UniProtKB-KW"/>
</dbReference>
<dbReference type="GO" id="GO:0005634">
    <property type="term" value="C:nucleus"/>
    <property type="evidence" value="ECO:0007669"/>
    <property type="project" value="TreeGrafter"/>
</dbReference>
<dbReference type="Pfam" id="PF02902">
    <property type="entry name" value="Peptidase_C48"/>
    <property type="match status" value="1"/>
</dbReference>
<organism evidence="6 7">
    <name type="scientific">Cryphonectria parasitica (strain ATCC 38755 / EP155)</name>
    <dbReference type="NCBI Taxonomy" id="660469"/>
    <lineage>
        <taxon>Eukaryota</taxon>
        <taxon>Fungi</taxon>
        <taxon>Dikarya</taxon>
        <taxon>Ascomycota</taxon>
        <taxon>Pezizomycotina</taxon>
        <taxon>Sordariomycetes</taxon>
        <taxon>Sordariomycetidae</taxon>
        <taxon>Diaporthales</taxon>
        <taxon>Cryphonectriaceae</taxon>
        <taxon>Cryphonectria-Endothia species complex</taxon>
        <taxon>Cryphonectria</taxon>
    </lineage>
</organism>
<dbReference type="PANTHER" id="PTHR12606:SF141">
    <property type="entry name" value="GH15225P-RELATED"/>
    <property type="match status" value="1"/>
</dbReference>
<evidence type="ECO:0000256" key="1">
    <source>
        <dbReference type="ARBA" id="ARBA00005234"/>
    </source>
</evidence>
<keyword evidence="2" id="KW-0645">Protease</keyword>
<comment type="similarity">
    <text evidence="1">Belongs to the peptidase C48 family.</text>
</comment>
<dbReference type="AlphaFoldDB" id="A0A9P5CNX9"/>
<evidence type="ECO:0000313" key="7">
    <source>
        <dbReference type="Proteomes" id="UP000803844"/>
    </source>
</evidence>
<sequence>TLRARSNAELAKTPEGISLQRKDFETVVPRNQWLNDEIVNAALLHLGNYVNQKVGIKNPRLQTPKIQVFNSFVGKNLAEDRPITERMMRRAGIRKDNFLDIETILVPICRGRHWTLVVIRPKHREIFHLDSLSPAGNAGLKNKAREWVRGILDDAFVESEWTLKSVASPQQSNSDDCGVHTITNGVCVGLGIDPSTYTSAEMPLQRLRVAAILLNEGFKGDFSLDGL</sequence>
<dbReference type="EMBL" id="MU032347">
    <property type="protein sequence ID" value="KAF3765934.1"/>
    <property type="molecule type" value="Genomic_DNA"/>
</dbReference>
<keyword evidence="3" id="KW-0378">Hydrolase</keyword>
<evidence type="ECO:0000313" key="6">
    <source>
        <dbReference type="EMBL" id="KAF3765934.1"/>
    </source>
</evidence>
<keyword evidence="7" id="KW-1185">Reference proteome</keyword>
<dbReference type="SUPFAM" id="SSF54001">
    <property type="entry name" value="Cysteine proteinases"/>
    <property type="match status" value="1"/>
</dbReference>
<dbReference type="PANTHER" id="PTHR12606">
    <property type="entry name" value="SENTRIN/SUMO-SPECIFIC PROTEASE"/>
    <property type="match status" value="1"/>
</dbReference>
<dbReference type="OrthoDB" id="1939479at2759"/>
<proteinExistence type="inferred from homology"/>
<dbReference type="Proteomes" id="UP000803844">
    <property type="component" value="Unassembled WGS sequence"/>
</dbReference>
<feature type="domain" description="Ubiquitin-like protease family profile" evidence="5">
    <location>
        <begin position="17"/>
        <end position="188"/>
    </location>
</feature>
<feature type="non-terminal residue" evidence="6">
    <location>
        <position position="1"/>
    </location>
</feature>
<protein>
    <recommendedName>
        <fullName evidence="5">Ubiquitin-like protease family profile domain-containing protein</fullName>
    </recommendedName>
</protein>
<name>A0A9P5CNX9_CRYP1</name>
<keyword evidence="4" id="KW-0788">Thiol protease</keyword>
<dbReference type="InterPro" id="IPR003653">
    <property type="entry name" value="Peptidase_C48_C"/>
</dbReference>
<reference evidence="6" key="1">
    <citation type="journal article" date="2020" name="Phytopathology">
        <title>Genome sequence of the chestnut blight fungus Cryphonectria parasitica EP155: A fundamental resource for an archetypical invasive plant pathogen.</title>
        <authorList>
            <person name="Crouch J.A."/>
            <person name="Dawe A."/>
            <person name="Aerts A."/>
            <person name="Barry K."/>
            <person name="Churchill A.C.L."/>
            <person name="Grimwood J."/>
            <person name="Hillman B."/>
            <person name="Milgroom M.G."/>
            <person name="Pangilinan J."/>
            <person name="Smith M."/>
            <person name="Salamov A."/>
            <person name="Schmutz J."/>
            <person name="Yadav J."/>
            <person name="Grigoriev I.V."/>
            <person name="Nuss D."/>
        </authorList>
    </citation>
    <scope>NUCLEOTIDE SEQUENCE</scope>
    <source>
        <strain evidence="6">EP155</strain>
    </source>
</reference>
<gene>
    <name evidence="6" type="ORF">M406DRAFT_38440</name>
</gene>
<dbReference type="GeneID" id="63841187"/>
<dbReference type="InterPro" id="IPR038765">
    <property type="entry name" value="Papain-like_cys_pep_sf"/>
</dbReference>
<dbReference type="GO" id="GO:0016926">
    <property type="term" value="P:protein desumoylation"/>
    <property type="evidence" value="ECO:0007669"/>
    <property type="project" value="TreeGrafter"/>
</dbReference>
<evidence type="ECO:0000259" key="5">
    <source>
        <dbReference type="PROSITE" id="PS50600"/>
    </source>
</evidence>
<accession>A0A9P5CNX9</accession>
<evidence type="ECO:0000256" key="4">
    <source>
        <dbReference type="ARBA" id="ARBA00022807"/>
    </source>
</evidence>
<evidence type="ECO:0000256" key="2">
    <source>
        <dbReference type="ARBA" id="ARBA00022670"/>
    </source>
</evidence>
<dbReference type="GO" id="GO:0016929">
    <property type="term" value="F:deSUMOylase activity"/>
    <property type="evidence" value="ECO:0007669"/>
    <property type="project" value="TreeGrafter"/>
</dbReference>